<accession>A0A1A9WQN3</accession>
<dbReference type="GO" id="GO:0005615">
    <property type="term" value="C:extracellular space"/>
    <property type="evidence" value="ECO:0007669"/>
    <property type="project" value="TreeGrafter"/>
</dbReference>
<dbReference type="GO" id="GO:0005184">
    <property type="term" value="F:neuropeptide hormone activity"/>
    <property type="evidence" value="ECO:0007669"/>
    <property type="project" value="InterPro"/>
</dbReference>
<dbReference type="EnsemblMetazoa" id="GBRI028417-RA">
    <property type="protein sequence ID" value="GBRI028417-PA"/>
    <property type="gene ID" value="GBRI028417"/>
</dbReference>
<evidence type="ECO:0000313" key="2">
    <source>
        <dbReference type="EnsemblMetazoa" id="GBRI028417-PA"/>
    </source>
</evidence>
<dbReference type="InterPro" id="IPR037729">
    <property type="entry name" value="CCHa1/2"/>
</dbReference>
<dbReference type="VEuPathDB" id="VectorBase:GBRI028417"/>
<sequence>MTHSITILLVLVCTMCLATHHGQAKKGCKAYGYACYGGHGKRSIFGAVETEQNYISSPDAVLMLYSNKANLFHGSNRQVGEKETPSYRLVKILMPWLTMAQRKPAAKRFDASEYPVYNDDINNQEGILAKNNNMFMK</sequence>
<keyword evidence="1" id="KW-0732">Signal</keyword>
<feature type="signal peptide" evidence="1">
    <location>
        <begin position="1"/>
        <end position="24"/>
    </location>
</feature>
<protein>
    <recommendedName>
        <fullName evidence="4">CCHamide-2</fullName>
    </recommendedName>
</protein>
<dbReference type="GO" id="GO:0007218">
    <property type="term" value="P:neuropeptide signaling pathway"/>
    <property type="evidence" value="ECO:0007669"/>
    <property type="project" value="InterPro"/>
</dbReference>
<proteinExistence type="predicted"/>
<organism evidence="2 3">
    <name type="scientific">Glossina brevipalpis</name>
    <dbReference type="NCBI Taxonomy" id="37001"/>
    <lineage>
        <taxon>Eukaryota</taxon>
        <taxon>Metazoa</taxon>
        <taxon>Ecdysozoa</taxon>
        <taxon>Arthropoda</taxon>
        <taxon>Hexapoda</taxon>
        <taxon>Insecta</taxon>
        <taxon>Pterygota</taxon>
        <taxon>Neoptera</taxon>
        <taxon>Endopterygota</taxon>
        <taxon>Diptera</taxon>
        <taxon>Brachycera</taxon>
        <taxon>Muscomorpha</taxon>
        <taxon>Hippoboscoidea</taxon>
        <taxon>Glossinidae</taxon>
        <taxon>Glossina</taxon>
    </lineage>
</organism>
<dbReference type="PANTHER" id="PTHR35980">
    <property type="entry name" value="NEUROPEPTIDE CCHAMIDE-1-RELATED"/>
    <property type="match status" value="1"/>
</dbReference>
<name>A0A1A9WQN3_9MUSC</name>
<evidence type="ECO:0000313" key="3">
    <source>
        <dbReference type="Proteomes" id="UP000091820"/>
    </source>
</evidence>
<feature type="chain" id="PRO_5008400590" description="CCHamide-2" evidence="1">
    <location>
        <begin position="25"/>
        <end position="137"/>
    </location>
</feature>
<reference evidence="3" key="1">
    <citation type="submission" date="2014-03" db="EMBL/GenBank/DDBJ databases">
        <authorList>
            <person name="Aksoy S."/>
            <person name="Warren W."/>
            <person name="Wilson R.K."/>
        </authorList>
    </citation>
    <scope>NUCLEOTIDE SEQUENCE [LARGE SCALE GENOMIC DNA]</scope>
    <source>
        <strain evidence="3">IAEA</strain>
    </source>
</reference>
<dbReference type="AlphaFoldDB" id="A0A1A9WQN3"/>
<evidence type="ECO:0008006" key="4">
    <source>
        <dbReference type="Google" id="ProtNLM"/>
    </source>
</evidence>
<dbReference type="PANTHER" id="PTHR35980:SF1">
    <property type="entry name" value="NEUROPEPTIDE CCHAMIDE-1-RELATED"/>
    <property type="match status" value="1"/>
</dbReference>
<evidence type="ECO:0000256" key="1">
    <source>
        <dbReference type="SAM" id="SignalP"/>
    </source>
</evidence>
<dbReference type="Proteomes" id="UP000091820">
    <property type="component" value="Unassembled WGS sequence"/>
</dbReference>
<reference evidence="2" key="2">
    <citation type="submission" date="2020-05" db="UniProtKB">
        <authorList>
            <consortium name="EnsemblMetazoa"/>
        </authorList>
    </citation>
    <scope>IDENTIFICATION</scope>
    <source>
        <strain evidence="2">IAEA</strain>
    </source>
</reference>
<keyword evidence="3" id="KW-1185">Reference proteome</keyword>